<organism evidence="1 2">
    <name type="scientific">Amborella trichopoda</name>
    <dbReference type="NCBI Taxonomy" id="13333"/>
    <lineage>
        <taxon>Eukaryota</taxon>
        <taxon>Viridiplantae</taxon>
        <taxon>Streptophyta</taxon>
        <taxon>Embryophyta</taxon>
        <taxon>Tracheophyta</taxon>
        <taxon>Spermatophyta</taxon>
        <taxon>Magnoliopsida</taxon>
        <taxon>Amborellales</taxon>
        <taxon>Amborellaceae</taxon>
        <taxon>Amborella</taxon>
    </lineage>
</organism>
<proteinExistence type="predicted"/>
<dbReference type="Proteomes" id="UP000017836">
    <property type="component" value="Unassembled WGS sequence"/>
</dbReference>
<keyword evidence="2" id="KW-1185">Reference proteome</keyword>
<sequence>MEADSLNAIKRCNDPSTALALSVIRIRGRQILSGKVLLIDPSTALALSVIRIRGRQILSGKVLLFVFCSGKNNSERNSSADCLA</sequence>
<evidence type="ECO:0000313" key="1">
    <source>
        <dbReference type="EMBL" id="ERN15417.1"/>
    </source>
</evidence>
<protein>
    <submittedName>
        <fullName evidence="1">Uncharacterized protein</fullName>
    </submittedName>
</protein>
<name>U5D1Z0_AMBTC</name>
<accession>U5D1Z0</accession>
<dbReference type="HOGENOM" id="CLU_2530484_0_0_1"/>
<evidence type="ECO:0000313" key="2">
    <source>
        <dbReference type="Proteomes" id="UP000017836"/>
    </source>
</evidence>
<dbReference type="Gramene" id="ERN15417">
    <property type="protein sequence ID" value="ERN15417"/>
    <property type="gene ID" value="AMTR_s00036p00211210"/>
</dbReference>
<gene>
    <name evidence="1" type="ORF">AMTR_s00036p00211210</name>
</gene>
<reference evidence="2" key="1">
    <citation type="journal article" date="2013" name="Science">
        <title>The Amborella genome and the evolution of flowering plants.</title>
        <authorList>
            <consortium name="Amborella Genome Project"/>
        </authorList>
    </citation>
    <scope>NUCLEOTIDE SEQUENCE [LARGE SCALE GENOMIC DNA]</scope>
</reference>
<dbReference type="EMBL" id="KI392503">
    <property type="protein sequence ID" value="ERN15417.1"/>
    <property type="molecule type" value="Genomic_DNA"/>
</dbReference>
<dbReference type="AlphaFoldDB" id="U5D1Z0"/>